<evidence type="ECO:0000313" key="3">
    <source>
        <dbReference type="EMBL" id="NIK88173.1"/>
    </source>
</evidence>
<sequence length="221" mass="23634">MADSQLLTIVIIAAVAGIILFRLYTVLGRRTGNERPPGEGWRFGGMQPKAAENTNAPAQLNLPGADRPSDPVASGLFDIGLADRSFEKENFLKGAKSAYEMILMAFASGDKASLKPLLSDEVFQAFEGAISAREAAGQKANLTLVGFSDVKIIAASLKNNIAEITVAFGARLLSFTTDRDGTVVEGDAKEVKEVTDVWSFTRDVRLADPNWVLVATSSEPV</sequence>
<dbReference type="PIRSF" id="PIRSF031890">
    <property type="entry name" value="UCP031890_transporter_Tim44"/>
    <property type="match status" value="1"/>
</dbReference>
<dbReference type="PANTHER" id="PTHR41542">
    <property type="entry name" value="BLL5807 PROTEIN"/>
    <property type="match status" value="1"/>
</dbReference>
<protein>
    <submittedName>
        <fullName evidence="3">Putative lipid-binding transport protein (Tim44 family)</fullName>
    </submittedName>
</protein>
<dbReference type="RefSeq" id="WP_167082366.1">
    <property type="nucleotide sequence ID" value="NZ_BAAADC010000001.1"/>
</dbReference>
<accession>A0A846MY07</accession>
<proteinExistence type="predicted"/>
<dbReference type="PANTHER" id="PTHR41542:SF1">
    <property type="entry name" value="BLL5807 PROTEIN"/>
    <property type="match status" value="1"/>
</dbReference>
<dbReference type="InterPro" id="IPR032710">
    <property type="entry name" value="NTF2-like_dom_sf"/>
</dbReference>
<name>A0A846MY07_9PROT</name>
<reference evidence="3 4" key="1">
    <citation type="submission" date="2020-03" db="EMBL/GenBank/DDBJ databases">
        <title>Genomic Encyclopedia of Type Strains, Phase IV (KMG-IV): sequencing the most valuable type-strain genomes for metagenomic binning, comparative biology and taxonomic classification.</title>
        <authorList>
            <person name="Goeker M."/>
        </authorList>
    </citation>
    <scope>NUCLEOTIDE SEQUENCE [LARGE SCALE GENOMIC DNA]</scope>
    <source>
        <strain evidence="3 4">DSM 19867</strain>
    </source>
</reference>
<evidence type="ECO:0000313" key="4">
    <source>
        <dbReference type="Proteomes" id="UP000570514"/>
    </source>
</evidence>
<dbReference type="Proteomes" id="UP000570514">
    <property type="component" value="Unassembled WGS sequence"/>
</dbReference>
<feature type="transmembrane region" description="Helical" evidence="1">
    <location>
        <begin position="6"/>
        <end position="25"/>
    </location>
</feature>
<dbReference type="InterPro" id="IPR007379">
    <property type="entry name" value="Tim44-like_dom"/>
</dbReference>
<dbReference type="SUPFAM" id="SSF54427">
    <property type="entry name" value="NTF2-like"/>
    <property type="match status" value="1"/>
</dbReference>
<feature type="domain" description="Tim44-like" evidence="2">
    <location>
        <begin position="72"/>
        <end position="218"/>
    </location>
</feature>
<evidence type="ECO:0000256" key="1">
    <source>
        <dbReference type="SAM" id="Phobius"/>
    </source>
</evidence>
<keyword evidence="4" id="KW-1185">Reference proteome</keyword>
<dbReference type="Pfam" id="PF04280">
    <property type="entry name" value="Tim44"/>
    <property type="match status" value="1"/>
</dbReference>
<evidence type="ECO:0000259" key="2">
    <source>
        <dbReference type="SMART" id="SM00978"/>
    </source>
</evidence>
<comment type="caution">
    <text evidence="3">The sequence shown here is derived from an EMBL/GenBank/DDBJ whole genome shotgun (WGS) entry which is preliminary data.</text>
</comment>
<dbReference type="Gene3D" id="3.10.450.240">
    <property type="match status" value="1"/>
</dbReference>
<dbReference type="EMBL" id="JAASRM010000001">
    <property type="protein sequence ID" value="NIK88173.1"/>
    <property type="molecule type" value="Genomic_DNA"/>
</dbReference>
<keyword evidence="1" id="KW-0812">Transmembrane</keyword>
<gene>
    <name evidence="3" type="ORF">FHS83_001491</name>
</gene>
<dbReference type="AlphaFoldDB" id="A0A846MY07"/>
<organism evidence="3 4">
    <name type="scientific">Rhizomicrobium palustre</name>
    <dbReference type="NCBI Taxonomy" id="189966"/>
    <lineage>
        <taxon>Bacteria</taxon>
        <taxon>Pseudomonadati</taxon>
        <taxon>Pseudomonadota</taxon>
        <taxon>Alphaproteobacteria</taxon>
        <taxon>Micropepsales</taxon>
        <taxon>Micropepsaceae</taxon>
        <taxon>Rhizomicrobium</taxon>
    </lineage>
</organism>
<dbReference type="InterPro" id="IPR016985">
    <property type="entry name" value="UCP031890_Tim44-rel"/>
</dbReference>
<dbReference type="NCBIfam" id="NF033779">
    <property type="entry name" value="Tim44_TimA_adap"/>
    <property type="match status" value="1"/>
</dbReference>
<keyword evidence="1" id="KW-0472">Membrane</keyword>
<keyword evidence="1" id="KW-1133">Transmembrane helix</keyword>
<dbReference type="SMART" id="SM00978">
    <property type="entry name" value="Tim44"/>
    <property type="match status" value="1"/>
</dbReference>